<feature type="region of interest" description="Disordered" evidence="2">
    <location>
        <begin position="83"/>
        <end position="113"/>
    </location>
</feature>
<evidence type="ECO:0000256" key="2">
    <source>
        <dbReference type="SAM" id="MobiDB-lite"/>
    </source>
</evidence>
<dbReference type="Proteomes" id="UP001589836">
    <property type="component" value="Unassembled WGS sequence"/>
</dbReference>
<keyword evidence="4" id="KW-1185">Reference proteome</keyword>
<evidence type="ECO:0000313" key="3">
    <source>
        <dbReference type="EMBL" id="MFC0524275.1"/>
    </source>
</evidence>
<keyword evidence="1" id="KW-0175">Coiled coil</keyword>
<feature type="compositionally biased region" description="Polar residues" evidence="2">
    <location>
        <begin position="102"/>
        <end position="113"/>
    </location>
</feature>
<evidence type="ECO:0000256" key="1">
    <source>
        <dbReference type="SAM" id="Coils"/>
    </source>
</evidence>
<proteinExistence type="predicted"/>
<evidence type="ECO:0000313" key="4">
    <source>
        <dbReference type="Proteomes" id="UP001589836"/>
    </source>
</evidence>
<accession>A0ABV6LPD9</accession>
<sequence length="113" mass="13042">MFFRKKRKKQLEDEIATLQEQLRKLQKPSSDSASPVVHEYHFHIQQVTIKEPTLEQLTFQLDSIDIEEVSGALNVGNNFGVSVEDPDKKHQKRPYHVKESKQGFSVSFSDKEG</sequence>
<dbReference type="RefSeq" id="WP_377348089.1">
    <property type="nucleotide sequence ID" value="NZ_JBHLTP010000010.1"/>
</dbReference>
<gene>
    <name evidence="3" type="ORF">ACFFGV_11930</name>
</gene>
<dbReference type="EMBL" id="JBHLTP010000010">
    <property type="protein sequence ID" value="MFC0524275.1"/>
    <property type="molecule type" value="Genomic_DNA"/>
</dbReference>
<comment type="caution">
    <text evidence="3">The sequence shown here is derived from an EMBL/GenBank/DDBJ whole genome shotgun (WGS) entry which is preliminary data.</text>
</comment>
<name>A0ABV6LPD9_9BACI</name>
<organism evidence="3 4">
    <name type="scientific">Pontibacillus salicampi</name>
    <dbReference type="NCBI Taxonomy" id="1449801"/>
    <lineage>
        <taxon>Bacteria</taxon>
        <taxon>Bacillati</taxon>
        <taxon>Bacillota</taxon>
        <taxon>Bacilli</taxon>
        <taxon>Bacillales</taxon>
        <taxon>Bacillaceae</taxon>
        <taxon>Pontibacillus</taxon>
    </lineage>
</organism>
<protein>
    <submittedName>
        <fullName evidence="3">Uncharacterized protein</fullName>
    </submittedName>
</protein>
<reference evidence="3 4" key="1">
    <citation type="submission" date="2024-09" db="EMBL/GenBank/DDBJ databases">
        <authorList>
            <person name="Sun Q."/>
            <person name="Mori K."/>
        </authorList>
    </citation>
    <scope>NUCLEOTIDE SEQUENCE [LARGE SCALE GENOMIC DNA]</scope>
    <source>
        <strain evidence="3 4">NCAIM B.02529</strain>
    </source>
</reference>
<feature type="coiled-coil region" evidence="1">
    <location>
        <begin position="1"/>
        <end position="28"/>
    </location>
</feature>